<protein>
    <submittedName>
        <fullName evidence="1">Uncharacterized protein</fullName>
    </submittedName>
</protein>
<name>A0A080VJR5_PSEAI</name>
<dbReference type="InterPro" id="IPR036291">
    <property type="entry name" value="NAD(P)-bd_dom_sf"/>
</dbReference>
<evidence type="ECO:0000313" key="2">
    <source>
        <dbReference type="Proteomes" id="UP000045039"/>
    </source>
</evidence>
<dbReference type="Gene3D" id="3.40.50.720">
    <property type="entry name" value="NAD(P)-binding Rossmann-like Domain"/>
    <property type="match status" value="1"/>
</dbReference>
<dbReference type="AlphaFoldDB" id="A0A080VJR5"/>
<dbReference type="RefSeq" id="WP_010791737.1">
    <property type="nucleotide sequence ID" value="NZ_CAADLZ010000092.1"/>
</dbReference>
<proteinExistence type="predicted"/>
<evidence type="ECO:0000313" key="1">
    <source>
        <dbReference type="EMBL" id="CRP15429.1"/>
    </source>
</evidence>
<dbReference type="PANTHER" id="PTHR43162">
    <property type="match status" value="1"/>
</dbReference>
<gene>
    <name evidence="1" type="ORF">PAERUG_P19_London_7_VIM_2_05_10_03598</name>
</gene>
<sequence length="154" mass="16517">MERLFPRIILALRCGKWFCSAPQGRLPYVAGEDVARTAAAVLRADPVPPGELAITGPQALTAEALVNSINIIFGASIDLVPVSEEALALHLQVSGFPKSTVREALIIEEVSKRGLAPFSDGVIEQMTGQPPRSIEAVLVEHRLDLLLSTSTPRL</sequence>
<dbReference type="Gene3D" id="3.90.25.10">
    <property type="entry name" value="UDP-galactose 4-epimerase, domain 1"/>
    <property type="match status" value="1"/>
</dbReference>
<dbReference type="EMBL" id="CVVU01000209">
    <property type="protein sequence ID" value="CRP15429.1"/>
    <property type="molecule type" value="Genomic_DNA"/>
</dbReference>
<dbReference type="PANTHER" id="PTHR43162:SF1">
    <property type="entry name" value="PRESTALK A DIFFERENTIATION PROTEIN A"/>
    <property type="match status" value="1"/>
</dbReference>
<comment type="caution">
    <text evidence="1">The sequence shown here is derived from an EMBL/GenBank/DDBJ whole genome shotgun (WGS) entry which is preliminary data.</text>
</comment>
<dbReference type="Proteomes" id="UP000045039">
    <property type="component" value="Unassembled WGS sequence"/>
</dbReference>
<accession>A0A080VJR5</accession>
<dbReference type="eggNOG" id="COG0702">
    <property type="taxonomic scope" value="Bacteria"/>
</dbReference>
<reference evidence="2" key="1">
    <citation type="submission" date="2015-06" db="EMBL/GenBank/DDBJ databases">
        <authorList>
            <person name="Radhakrishnan Rajesh"/>
            <person name="Underwood Anthony"/>
            <person name="Al-Shahib Ali"/>
        </authorList>
    </citation>
    <scope>NUCLEOTIDE SEQUENCE [LARGE SCALE GENOMIC DNA]</scope>
    <source>
        <strain evidence="2">P19_London_7_VIM_2_05_10</strain>
    </source>
</reference>
<organism evidence="1 2">
    <name type="scientific">Pseudomonas aeruginosa</name>
    <dbReference type="NCBI Taxonomy" id="287"/>
    <lineage>
        <taxon>Bacteria</taxon>
        <taxon>Pseudomonadati</taxon>
        <taxon>Pseudomonadota</taxon>
        <taxon>Gammaproteobacteria</taxon>
        <taxon>Pseudomonadales</taxon>
        <taxon>Pseudomonadaceae</taxon>
        <taxon>Pseudomonas</taxon>
    </lineage>
</organism>
<dbReference type="InterPro" id="IPR051604">
    <property type="entry name" value="Ergot_Alk_Oxidoreductase"/>
</dbReference>
<dbReference type="SUPFAM" id="SSF51735">
    <property type="entry name" value="NAD(P)-binding Rossmann-fold domains"/>
    <property type="match status" value="1"/>
</dbReference>